<dbReference type="SUPFAM" id="SSF81606">
    <property type="entry name" value="PP2C-like"/>
    <property type="match status" value="1"/>
</dbReference>
<dbReference type="SMART" id="SM00332">
    <property type="entry name" value="PP2Cc"/>
    <property type="match status" value="1"/>
</dbReference>
<proteinExistence type="predicted"/>
<comment type="caution">
    <text evidence="3">The sequence shown here is derived from an EMBL/GenBank/DDBJ whole genome shotgun (WGS) entry which is preliminary data.</text>
</comment>
<sequence>MSQVMCMSAVSVSNVPSKHVGKLQQRGTARRTARRSPASAAKTFAVTVQYSVATKQGKRNEDAHFIKSDSESSFLSVFDGTQGSDAAEYLKENLYSIFEEKSKSISMSTRILEETYIEADKKLINYQPPGLFGMFAARGLGGPRCFSTGATVYIKDGKLTVANIGDVKAILGNSDKVQQLSVDHVGSDEDEQQRIQEAVIASLKEKEDVTAKIAIRAPENFFQYGDACTYPGFTWQLIQAGTSFPIGGPVTRGFGSAFLSGSTLLPEGYGFIAKPAVTQVDAELGSWVILASAPVWRNLTTQEAMEAAKSSSKGVEGAAEAVLGAAALQEDDDATVVIAEITA</sequence>
<dbReference type="GO" id="GO:0004722">
    <property type="term" value="F:protein serine/threonine phosphatase activity"/>
    <property type="evidence" value="ECO:0007669"/>
    <property type="project" value="InterPro"/>
</dbReference>
<dbReference type="InterPro" id="IPR015655">
    <property type="entry name" value="PP2C"/>
</dbReference>
<evidence type="ECO:0000256" key="1">
    <source>
        <dbReference type="SAM" id="MobiDB-lite"/>
    </source>
</evidence>
<protein>
    <recommendedName>
        <fullName evidence="2">PPM-type phosphatase domain-containing protein</fullName>
    </recommendedName>
</protein>
<reference evidence="3 4" key="1">
    <citation type="journal article" date="2015" name="Genome Biol. Evol.">
        <title>Comparative Genomics of a Bacterivorous Green Alga Reveals Evolutionary Causalities and Consequences of Phago-Mixotrophic Mode of Nutrition.</title>
        <authorList>
            <person name="Burns J.A."/>
            <person name="Paasch A."/>
            <person name="Narechania A."/>
            <person name="Kim E."/>
        </authorList>
    </citation>
    <scope>NUCLEOTIDE SEQUENCE [LARGE SCALE GENOMIC DNA]</scope>
    <source>
        <strain evidence="3 4">PLY_AMNH</strain>
    </source>
</reference>
<dbReference type="Pfam" id="PF00481">
    <property type="entry name" value="PP2C"/>
    <property type="match status" value="1"/>
</dbReference>
<dbReference type="PANTHER" id="PTHR47992">
    <property type="entry name" value="PROTEIN PHOSPHATASE"/>
    <property type="match status" value="1"/>
</dbReference>
<dbReference type="Proteomes" id="UP001190700">
    <property type="component" value="Unassembled WGS sequence"/>
</dbReference>
<feature type="region of interest" description="Disordered" evidence="1">
    <location>
        <begin position="18"/>
        <end position="40"/>
    </location>
</feature>
<evidence type="ECO:0000313" key="4">
    <source>
        <dbReference type="Proteomes" id="UP001190700"/>
    </source>
</evidence>
<dbReference type="InterPro" id="IPR036457">
    <property type="entry name" value="PPM-type-like_dom_sf"/>
</dbReference>
<dbReference type="AlphaFoldDB" id="A0AAE0EQM5"/>
<keyword evidence="4" id="KW-1185">Reference proteome</keyword>
<evidence type="ECO:0000259" key="2">
    <source>
        <dbReference type="PROSITE" id="PS51746"/>
    </source>
</evidence>
<accession>A0AAE0EQM5</accession>
<organism evidence="3 4">
    <name type="scientific">Cymbomonas tetramitiformis</name>
    <dbReference type="NCBI Taxonomy" id="36881"/>
    <lineage>
        <taxon>Eukaryota</taxon>
        <taxon>Viridiplantae</taxon>
        <taxon>Chlorophyta</taxon>
        <taxon>Pyramimonadophyceae</taxon>
        <taxon>Pyramimonadales</taxon>
        <taxon>Pyramimonadaceae</taxon>
        <taxon>Cymbomonas</taxon>
    </lineage>
</organism>
<gene>
    <name evidence="3" type="ORF">CYMTET_52861</name>
</gene>
<dbReference type="Gene3D" id="3.60.40.10">
    <property type="entry name" value="PPM-type phosphatase domain"/>
    <property type="match status" value="1"/>
</dbReference>
<dbReference type="EMBL" id="LGRX02034719">
    <property type="protein sequence ID" value="KAK3237036.1"/>
    <property type="molecule type" value="Genomic_DNA"/>
</dbReference>
<dbReference type="InterPro" id="IPR001932">
    <property type="entry name" value="PPM-type_phosphatase-like_dom"/>
</dbReference>
<evidence type="ECO:0000313" key="3">
    <source>
        <dbReference type="EMBL" id="KAK3237036.1"/>
    </source>
</evidence>
<dbReference type="PROSITE" id="PS51746">
    <property type="entry name" value="PPM_2"/>
    <property type="match status" value="1"/>
</dbReference>
<dbReference type="CDD" id="cd00143">
    <property type="entry name" value="PP2Cc"/>
    <property type="match status" value="1"/>
</dbReference>
<name>A0AAE0EQM5_9CHLO</name>
<feature type="domain" description="PPM-type phosphatase" evidence="2">
    <location>
        <begin position="49"/>
        <end position="341"/>
    </location>
</feature>